<dbReference type="InterPro" id="IPR018683">
    <property type="entry name" value="DUF2169"/>
</dbReference>
<dbReference type="RefSeq" id="WP_248941308.1">
    <property type="nucleotide sequence ID" value="NZ_JAKIKS010000068.1"/>
</dbReference>
<reference evidence="2 3" key="1">
    <citation type="submission" date="2022-01" db="EMBL/GenBank/DDBJ databases">
        <title>Whole genome-based taxonomy of the Shewanellaceae.</title>
        <authorList>
            <person name="Martin-Rodriguez A.J."/>
        </authorList>
    </citation>
    <scope>NUCLEOTIDE SEQUENCE [LARGE SCALE GENOMIC DNA]</scope>
    <source>
        <strain evidence="2 3">DSM 17177</strain>
    </source>
</reference>
<dbReference type="InterPro" id="IPR001646">
    <property type="entry name" value="5peptide_repeat"/>
</dbReference>
<organism evidence="2 3">
    <name type="scientific">Shewanella surugensis</name>
    <dbReference type="NCBI Taxonomy" id="212020"/>
    <lineage>
        <taxon>Bacteria</taxon>
        <taxon>Pseudomonadati</taxon>
        <taxon>Pseudomonadota</taxon>
        <taxon>Gammaproteobacteria</taxon>
        <taxon>Alteromonadales</taxon>
        <taxon>Shewanellaceae</taxon>
        <taxon>Shewanella</taxon>
    </lineage>
</organism>
<evidence type="ECO:0000313" key="2">
    <source>
        <dbReference type="EMBL" id="MCL1125975.1"/>
    </source>
</evidence>
<evidence type="ECO:0000259" key="1">
    <source>
        <dbReference type="Pfam" id="PF09937"/>
    </source>
</evidence>
<name>A0ABT0LE90_9GAMM</name>
<dbReference type="InterPro" id="IPR051082">
    <property type="entry name" value="Pentapeptide-BTB/POZ_domain"/>
</dbReference>
<accession>A0ABT0LE90</accession>
<feature type="domain" description="DUF2169" evidence="1">
    <location>
        <begin position="20"/>
        <end position="309"/>
    </location>
</feature>
<evidence type="ECO:0000313" key="3">
    <source>
        <dbReference type="Proteomes" id="UP001203423"/>
    </source>
</evidence>
<dbReference type="EMBL" id="JAKIKS010000068">
    <property type="protein sequence ID" value="MCL1125975.1"/>
    <property type="molecule type" value="Genomic_DNA"/>
</dbReference>
<proteinExistence type="predicted"/>
<dbReference type="PANTHER" id="PTHR14136:SF17">
    <property type="entry name" value="BTB_POZ DOMAIN-CONTAINING PROTEIN KCTD9"/>
    <property type="match status" value="1"/>
</dbReference>
<dbReference type="SUPFAM" id="SSF141571">
    <property type="entry name" value="Pentapeptide repeat-like"/>
    <property type="match status" value="2"/>
</dbReference>
<gene>
    <name evidence="2" type="ORF">L2764_16225</name>
</gene>
<dbReference type="Proteomes" id="UP001203423">
    <property type="component" value="Unassembled WGS sequence"/>
</dbReference>
<sequence>MRIIKSNDHGILLVPFDLKGQPHLAVTMILGFDLIHPSQTISEQKLWQWINDSLKGQVFDTGMPKLKAEWLVSGHAYSGETARQHVRVSVSLAEQEKTLDVYGQRYWIVDKDKLVPSEPEFFTQMPLTWELTWGGEQVAENTLGCNDIFENASLPSIFYANRSETHDLTQAEQQSASFLPLAIEHPVRKECMGTYDEIWFREQWPNFPPDFDWHFFNQAPKDQWHSDYFLGGEFYSVINLNPDHESITGNLPYYQPRAFIRQQINNNVHQYANDEAEKVNSDIEYKVTEVLLRNDTVWFFPENQLGIRIFRGSVPVIDEEALDVTDVLLVTEEVGSKPKTLEHYAHYIDTYQITKEYEPEGITQAKDKMQLMLAELAQAKKNLLDLPSYFKFKQAQLTNKIPAPSMTPSMLLQSLPTKLDANIAKLEKFKTQLLGLPVPKSAFNEIEKSITNLKQSKLNFINLEKSYQDANQQVIKQAKSIPLPSIPTSESPEIKRQYNEAVQKVKATITSFEPNLSDKPWHDKASQTIALAQLNLERYSPKLKGFGFRNIAIKKHMLVYIHERYIFSGKDWGLKNIEAVCVPQGWLLPEYHDAHFVSLTSRVDLFEGSCSQLIEGSEPKLWYSELVVGQAVLLCQDKAIAWLLAQDLSPYTNVIEMSSPKEALSDEAQQALDKASQVFIFMQGIDELDEWKQAFLYAELIHLKDEVPIQDAYKEGLDLVDWFLPYLKPNESDIVPSSLTVSQKAKQQAKLYLPNINIQKMVDDQYQSSLSNMGVKPGQTIAQAVTAKFMEGKKTIIEGFPSPSMQQKLQDTVKVNLPQSSKEPFSETIKKASDNLNNVLEVSKRNLHEPATLDKITQGGNILQSGMDELADFIKESDAKMAAADVSVDKDIPPLSPLTREEVIQYKNNNVCLSEKDLSGLDLSGLDLADVDFSKSIMSEANLTNTDVSNAQFNGVIGDGIILDAATAVGACFDKAMLVDASFKEADLSQSRFFNTMASGANFDRTVFKNAYLHKISAIEASFVGSDLQGSDLSKGIFLNAVFDDACLAKINGTKMKAFQASAINSQWHGATLTKALFWEAELDNANLSSIDAVNARFAKAKLNHANLSGSHLMKANFSESELFQADLSESNLESSCFNQTLAKEANFEAVNLKRAQCMRSDFSLVNFNGSNAMQANFMRSTLTSSQLKYLNLYNADLYKVTLGNNLIKGCNFKGTLLANKEDYINE</sequence>
<keyword evidence="3" id="KW-1185">Reference proteome</keyword>
<dbReference type="Gene3D" id="2.160.20.80">
    <property type="entry name" value="E3 ubiquitin-protein ligase SopA"/>
    <property type="match status" value="2"/>
</dbReference>
<dbReference type="Pfam" id="PF09937">
    <property type="entry name" value="DUF2169"/>
    <property type="match status" value="1"/>
</dbReference>
<comment type="caution">
    <text evidence="2">The sequence shown here is derived from an EMBL/GenBank/DDBJ whole genome shotgun (WGS) entry which is preliminary data.</text>
</comment>
<protein>
    <submittedName>
        <fullName evidence="2">Pentapeptide repeat-containing protein</fullName>
    </submittedName>
</protein>
<dbReference type="PANTHER" id="PTHR14136">
    <property type="entry name" value="BTB_POZ DOMAIN-CONTAINING PROTEIN KCTD9"/>
    <property type="match status" value="1"/>
</dbReference>
<dbReference type="Pfam" id="PF00805">
    <property type="entry name" value="Pentapeptide"/>
    <property type="match status" value="4"/>
</dbReference>